<sequence>MENSELVTRFTYHPPRGDQSVRYENIRDKALKFAMFLMISTPESREQSLALTHLEETVMWANAAIARREKHYLTQSKERG</sequence>
<gene>
    <name evidence="3" type="ORF">MM415B01114_0027</name>
</gene>
<proteinExistence type="predicted"/>
<name>A0A6M3ITR9_9ZZZZ</name>
<keyword evidence="1" id="KW-0547">Nucleotide-binding</keyword>
<protein>
    <recommendedName>
        <fullName evidence="2">Acb2/Tad1 hairpin domain-containing protein</fullName>
    </recommendedName>
</protein>
<dbReference type="GO" id="GO:0000166">
    <property type="term" value="F:nucleotide binding"/>
    <property type="evidence" value="ECO:0007669"/>
    <property type="project" value="UniProtKB-KW"/>
</dbReference>
<feature type="domain" description="Acb2/Tad1 hairpin" evidence="2">
    <location>
        <begin position="5"/>
        <end position="66"/>
    </location>
</feature>
<dbReference type="Pfam" id="PF24729">
    <property type="entry name" value="Acb2_Tad1_hairpin"/>
    <property type="match status" value="1"/>
</dbReference>
<evidence type="ECO:0000256" key="1">
    <source>
        <dbReference type="ARBA" id="ARBA00022741"/>
    </source>
</evidence>
<evidence type="ECO:0000259" key="2">
    <source>
        <dbReference type="Pfam" id="PF24729"/>
    </source>
</evidence>
<dbReference type="AlphaFoldDB" id="A0A6M3ITR9"/>
<dbReference type="InterPro" id="IPR056098">
    <property type="entry name" value="Acb2/Tad1_hairpin"/>
</dbReference>
<dbReference type="EMBL" id="MT141410">
    <property type="protein sequence ID" value="QJA60477.1"/>
    <property type="molecule type" value="Genomic_DNA"/>
</dbReference>
<accession>A0A6M3ITR9</accession>
<reference evidence="3" key="1">
    <citation type="submission" date="2020-03" db="EMBL/GenBank/DDBJ databases">
        <title>The deep terrestrial virosphere.</title>
        <authorList>
            <person name="Holmfeldt K."/>
            <person name="Nilsson E."/>
            <person name="Simone D."/>
            <person name="Lopez-Fernandez M."/>
            <person name="Wu X."/>
            <person name="de Brujin I."/>
            <person name="Lundin D."/>
            <person name="Andersson A."/>
            <person name="Bertilsson S."/>
            <person name="Dopson M."/>
        </authorList>
    </citation>
    <scope>NUCLEOTIDE SEQUENCE</scope>
    <source>
        <strain evidence="3">MM415B01114</strain>
    </source>
</reference>
<evidence type="ECO:0000313" key="3">
    <source>
        <dbReference type="EMBL" id="QJA60477.1"/>
    </source>
</evidence>
<organism evidence="3">
    <name type="scientific">viral metagenome</name>
    <dbReference type="NCBI Taxonomy" id="1070528"/>
    <lineage>
        <taxon>unclassified sequences</taxon>
        <taxon>metagenomes</taxon>
        <taxon>organismal metagenomes</taxon>
    </lineage>
</organism>